<evidence type="ECO:0000259" key="3">
    <source>
        <dbReference type="PROSITE" id="PS50268"/>
    </source>
</evidence>
<dbReference type="Gene3D" id="2.60.40.60">
    <property type="entry name" value="Cadherins"/>
    <property type="match status" value="8"/>
</dbReference>
<dbReference type="InterPro" id="IPR002126">
    <property type="entry name" value="Cadherin-like_dom"/>
</dbReference>
<dbReference type="Pfam" id="PF00028">
    <property type="entry name" value="Cadherin"/>
    <property type="match status" value="5"/>
</dbReference>
<dbReference type="GO" id="GO:0005509">
    <property type="term" value="F:calcium ion binding"/>
    <property type="evidence" value="ECO:0007669"/>
    <property type="project" value="InterPro"/>
</dbReference>
<dbReference type="Pfam" id="PF17963">
    <property type="entry name" value="Big_9"/>
    <property type="match status" value="1"/>
</dbReference>
<dbReference type="PANTHER" id="PTHR24026:SF126">
    <property type="entry name" value="PROTOCADHERIN FAT 4"/>
    <property type="match status" value="1"/>
</dbReference>
<dbReference type="RefSeq" id="WP_182162592.1">
    <property type="nucleotide sequence ID" value="NZ_JACFXV010000040.1"/>
</dbReference>
<dbReference type="EMBL" id="JACFXV010000040">
    <property type="protein sequence ID" value="MBA5776302.1"/>
    <property type="molecule type" value="Genomic_DNA"/>
</dbReference>
<feature type="domain" description="Cadherin" evidence="3">
    <location>
        <begin position="691"/>
        <end position="803"/>
    </location>
</feature>
<keyword evidence="2" id="KW-0472">Membrane</keyword>
<feature type="non-terminal residue" evidence="4">
    <location>
        <position position="1085"/>
    </location>
</feature>
<dbReference type="InterPro" id="IPR010221">
    <property type="entry name" value="VCBS_dom"/>
</dbReference>
<dbReference type="Pfam" id="PF17803">
    <property type="entry name" value="Cadherin_4"/>
    <property type="match status" value="2"/>
</dbReference>
<feature type="domain" description="Cadherin" evidence="3">
    <location>
        <begin position="593"/>
        <end position="691"/>
    </location>
</feature>
<dbReference type="SMART" id="SM00112">
    <property type="entry name" value="CA"/>
    <property type="match status" value="7"/>
</dbReference>
<name>A0A839ABH4_9HYPH</name>
<dbReference type="Proteomes" id="UP000541109">
    <property type="component" value="Unassembled WGS sequence"/>
</dbReference>
<feature type="domain" description="Cadherin" evidence="3">
    <location>
        <begin position="393"/>
        <end position="495"/>
    </location>
</feature>
<dbReference type="GO" id="GO:0005886">
    <property type="term" value="C:plasma membrane"/>
    <property type="evidence" value="ECO:0007669"/>
    <property type="project" value="UniProtKB-SubCell"/>
</dbReference>
<feature type="domain" description="Cadherin" evidence="3">
    <location>
        <begin position="905"/>
        <end position="1007"/>
    </location>
</feature>
<evidence type="ECO:0000256" key="2">
    <source>
        <dbReference type="ARBA" id="ARBA00022989"/>
    </source>
</evidence>
<feature type="domain" description="Cadherin" evidence="3">
    <location>
        <begin position="495"/>
        <end position="593"/>
    </location>
</feature>
<dbReference type="InterPro" id="IPR006644">
    <property type="entry name" value="Cadg"/>
</dbReference>
<keyword evidence="5" id="KW-1185">Reference proteome</keyword>
<comment type="caution">
    <text evidence="4">The sequence shown here is derived from an EMBL/GenBank/DDBJ whole genome shotgun (WGS) entry which is preliminary data.</text>
</comment>
<evidence type="ECO:0000313" key="4">
    <source>
        <dbReference type="EMBL" id="MBA5776302.1"/>
    </source>
</evidence>
<evidence type="ECO:0000256" key="1">
    <source>
        <dbReference type="ARBA" id="ARBA00022692"/>
    </source>
</evidence>
<dbReference type="NCBIfam" id="TIGR01965">
    <property type="entry name" value="VCBS_repeat"/>
    <property type="match status" value="3"/>
</dbReference>
<dbReference type="InterPro" id="IPR040853">
    <property type="entry name" value="RapA2_cadherin-like"/>
</dbReference>
<dbReference type="SUPFAM" id="SSF49313">
    <property type="entry name" value="Cadherin-like"/>
    <property type="match status" value="8"/>
</dbReference>
<dbReference type="NCBIfam" id="NF012211">
    <property type="entry name" value="tand_rpt_95"/>
    <property type="match status" value="3"/>
</dbReference>
<proteinExistence type="predicted"/>
<dbReference type="PRINTS" id="PR00205">
    <property type="entry name" value="CADHERIN"/>
</dbReference>
<dbReference type="SMART" id="SM00736">
    <property type="entry name" value="CADG"/>
    <property type="match status" value="5"/>
</dbReference>
<dbReference type="PROSITE" id="PS50268">
    <property type="entry name" value="CADHERIN_2"/>
    <property type="match status" value="8"/>
</dbReference>
<reference evidence="4 5" key="1">
    <citation type="submission" date="2020-07" db="EMBL/GenBank/DDBJ databases">
        <title>Stappia sp., F7233, whole genome shotgun sequencing project.</title>
        <authorList>
            <person name="Jiang S."/>
            <person name="Liu Z.W."/>
            <person name="Du Z.J."/>
        </authorList>
    </citation>
    <scope>NUCLEOTIDE SEQUENCE [LARGE SCALE GENOMIC DNA]</scope>
    <source>
        <strain evidence="4 5">F7233</strain>
    </source>
</reference>
<evidence type="ECO:0000313" key="5">
    <source>
        <dbReference type="Proteomes" id="UP000541109"/>
    </source>
</evidence>
<sequence length="1085" mass="107777">MAVGAATVIAGAYGTLTINSDGSYSYVADQAAAQGLGVGEAVDDVFTYEVSDGNGGTDTATLTVTVTGANDAPVITSSASFSVDENTTAVGTVAATDADTNDTVSYSISGGADGALFTIDGATGELSFIASPDFDAPGDAGADNVYEVEVTASDGNGGTSVQTISVTVGDVNEAPTDITLSNASVEENSTNGTVVGTLGAADPDAGESFTYTLLDNAGGRFAIVGNELRVADGGLLDFETATSHQVTVEVEDSAGNTRQETFTVSVTDVNEAPVATDDAVAAVEDGGSVPGDVLNNDTDPEGDTLAVTSIAASRGPVAVSAGAATVIAGAYGTLTIDADGSYSYVADQAATQGLGVGEAVDDVFTYVISDGNGGTDTATLTVTVTGANDAPVITSSASFSIDENTTAVGTVAATDADTNDTVGYSISGGADGVLFAIDGATGELSFIASPDFDAPGDAGGDNVYEVEVTASDGNGGTSVQTISVTVGDVNEAPTDITLSNASVAENSGNGTVVGTLGAADPDAGESFTYTLLDNAGGRFAIVGNELRVADGGLLDFETATSHQVTVEVEDSAGNTWQETFTLSVTDVNETPTDITLSNASVAENSANGTVVGTLGAADPDAGESFTYTLLDNAGGRFAIVGNELRVADGGLLDFEANASHQVTVEVEDSAGNTRQETFTVSVSDVNEAPTDITLSNASVAENSADDTVVGTLGATDQDAGESFTYTLLDNAGGRFAIFGNELRVADGGLLDFETNASHQVTVEVEDSAGNTRQETFTVQVTNANEATVAVDDTNSASEDGPAIAANVLDNDSDADGDTLSVSTVSAGGAPVAVGAATVIAGAYGTLTINSDGSYSYVADQAAAQGLGVGEAVDDVFTYEVSDGNGGTDTATLTVTVTGANDAPVITSSASFSVDENTTAVGTVAATDADTNDTVSYSISGGADGALFTIDGATGELSFIASPDFDAPGDAGADNVYEVEVTASDGNGGTSVQTISVTVGDVNEAPTDITLSNASVEENSTNGTVVGTLGAADPDAGESFTYTLLDNAGGRFAIVGNELRVADGGLLDFETATSHQVTVEVEDSAG</sequence>
<accession>A0A839ABH4</accession>
<dbReference type="InterPro" id="IPR015919">
    <property type="entry name" value="Cadherin-like_sf"/>
</dbReference>
<dbReference type="GO" id="GO:0007156">
    <property type="term" value="P:homophilic cell adhesion via plasma membrane adhesion molecules"/>
    <property type="evidence" value="ECO:0007669"/>
    <property type="project" value="InterPro"/>
</dbReference>
<organism evidence="4 5">
    <name type="scientific">Stappia albiluteola</name>
    <dbReference type="NCBI Taxonomy" id="2758565"/>
    <lineage>
        <taxon>Bacteria</taxon>
        <taxon>Pseudomonadati</taxon>
        <taxon>Pseudomonadota</taxon>
        <taxon>Alphaproteobacteria</taxon>
        <taxon>Hyphomicrobiales</taxon>
        <taxon>Stappiaceae</taxon>
        <taxon>Stappia</taxon>
    </lineage>
</organism>
<keyword evidence="1" id="KW-0812">Transmembrane</keyword>
<dbReference type="PANTHER" id="PTHR24026">
    <property type="entry name" value="FAT ATYPICAL CADHERIN-RELATED"/>
    <property type="match status" value="1"/>
</dbReference>
<feature type="domain" description="Cadherin" evidence="3">
    <location>
        <begin position="177"/>
        <end position="275"/>
    </location>
</feature>
<gene>
    <name evidence="4" type="ORF">H2509_04090</name>
</gene>
<protein>
    <submittedName>
        <fullName evidence="4">Cadherin domain-containing protein</fullName>
    </submittedName>
</protein>
<dbReference type="AlphaFoldDB" id="A0A839ABH4"/>
<dbReference type="CDD" id="cd11304">
    <property type="entry name" value="Cadherin_repeat"/>
    <property type="match status" value="8"/>
</dbReference>
<feature type="domain" description="Cadherin" evidence="3">
    <location>
        <begin position="1007"/>
        <end position="1084"/>
    </location>
</feature>
<keyword evidence="2" id="KW-1133">Transmembrane helix</keyword>
<feature type="domain" description="Cadherin" evidence="3">
    <location>
        <begin position="75"/>
        <end position="177"/>
    </location>
</feature>